<gene>
    <name evidence="1" type="ORF">BZB76_6357</name>
</gene>
<keyword evidence="2" id="KW-1185">Reference proteome</keyword>
<proteinExistence type="predicted"/>
<dbReference type="AlphaFoldDB" id="A0A495Q9D6"/>
<dbReference type="EMBL" id="RBWU01000008">
    <property type="protein sequence ID" value="RKS68113.1"/>
    <property type="molecule type" value="Genomic_DNA"/>
</dbReference>
<evidence type="ECO:0000313" key="2">
    <source>
        <dbReference type="Proteomes" id="UP000274601"/>
    </source>
</evidence>
<organism evidence="1 2">
    <name type="scientific">Actinomadura pelletieri DSM 43383</name>
    <dbReference type="NCBI Taxonomy" id="1120940"/>
    <lineage>
        <taxon>Bacteria</taxon>
        <taxon>Bacillati</taxon>
        <taxon>Actinomycetota</taxon>
        <taxon>Actinomycetes</taxon>
        <taxon>Streptosporangiales</taxon>
        <taxon>Thermomonosporaceae</taxon>
        <taxon>Actinomadura</taxon>
    </lineage>
</organism>
<accession>A0A495Q9D6</accession>
<protein>
    <submittedName>
        <fullName evidence="1">Uncharacterized protein</fullName>
    </submittedName>
</protein>
<comment type="caution">
    <text evidence="1">The sequence shown here is derived from an EMBL/GenBank/DDBJ whole genome shotgun (WGS) entry which is preliminary data.</text>
</comment>
<dbReference type="Proteomes" id="UP000274601">
    <property type="component" value="Unassembled WGS sequence"/>
</dbReference>
<evidence type="ECO:0000313" key="1">
    <source>
        <dbReference type="EMBL" id="RKS68113.1"/>
    </source>
</evidence>
<name>A0A495Q9D6_9ACTN</name>
<reference evidence="1 2" key="1">
    <citation type="submission" date="2018-10" db="EMBL/GenBank/DDBJ databases">
        <title>Genomic Encyclopedia of Archaeal and Bacterial Type Strains, Phase II (KMG-II): from individual species to whole genera.</title>
        <authorList>
            <person name="Goeker M."/>
        </authorList>
    </citation>
    <scope>NUCLEOTIDE SEQUENCE [LARGE SCALE GENOMIC DNA]</scope>
    <source>
        <strain evidence="1 2">DSM 43383</strain>
    </source>
</reference>
<sequence length="363" mass="39046">MDPTGPTAQRFPLLPRTRPICSPLTTRVEGICALARTAAQKHDPVKAAAVHNRSALLASDCGLPDLARAWCHRHAQLHLDKAPLNGQAARRALEPLVNLARLRIRAGEGESAYQLLAALYTAVTVRTDTTVDGIEVPASTLTATADDHQQLHRWLWSIILADAPRALITAGRWHDAHVHMQHHRGIGHRLLDGLQIAIIAAATDDDPAGALALLNTATPDEPWERAVGACLTVLAGRTTDQTVTAMLHHYQRLTARPELAVFHTRLGLSVLDATAVAHHDADAHAAGLVRQTLATRDGYAVRDLLAHPRCAALLTADDSSHAHGIVRQCHLGAKYLPPRLNDALTAAMDTTAPLLTNRRAAAC</sequence>